<dbReference type="Proteomes" id="UP000190648">
    <property type="component" value="Unassembled WGS sequence"/>
</dbReference>
<evidence type="ECO:0000313" key="2">
    <source>
        <dbReference type="Proteomes" id="UP000190648"/>
    </source>
</evidence>
<comment type="caution">
    <text evidence="1">The sequence shown here is derived from an EMBL/GenBank/DDBJ whole genome shotgun (WGS) entry which is preliminary data.</text>
</comment>
<proteinExistence type="predicted"/>
<protein>
    <submittedName>
        <fullName evidence="1">Uncharacterized protein</fullName>
    </submittedName>
</protein>
<dbReference type="EMBL" id="LSYS01004331">
    <property type="protein sequence ID" value="OPJ80072.1"/>
    <property type="molecule type" value="Genomic_DNA"/>
</dbReference>
<reference evidence="1 2" key="1">
    <citation type="submission" date="2016-02" db="EMBL/GenBank/DDBJ databases">
        <title>Band-tailed pigeon sequencing and assembly.</title>
        <authorList>
            <person name="Soares A.E."/>
            <person name="Novak B.J."/>
            <person name="Rice E.S."/>
            <person name="O'Connell B."/>
            <person name="Chang D."/>
            <person name="Weber S."/>
            <person name="Shapiro B."/>
        </authorList>
    </citation>
    <scope>NUCLEOTIDE SEQUENCE [LARGE SCALE GENOMIC DNA]</scope>
    <source>
        <strain evidence="1">BTP2013</strain>
        <tissue evidence="1">Blood</tissue>
    </source>
</reference>
<sequence>MCCLRRRFPEAQQSQFASLTAQATARRLKQKHMNLPTFPPSVVKQESTPARLEIPEAKDCSASCVATRTAYNVKQKASSSDFIIQVQNGL</sequence>
<dbReference type="AlphaFoldDB" id="A0A1V4K6I5"/>
<keyword evidence="2" id="KW-1185">Reference proteome</keyword>
<name>A0A1V4K6I5_PATFA</name>
<evidence type="ECO:0000313" key="1">
    <source>
        <dbReference type="EMBL" id="OPJ80072.1"/>
    </source>
</evidence>
<gene>
    <name evidence="1" type="ORF">AV530_002469</name>
</gene>
<accession>A0A1V4K6I5</accession>
<organism evidence="1 2">
    <name type="scientific">Patagioenas fasciata monilis</name>
    <dbReference type="NCBI Taxonomy" id="372326"/>
    <lineage>
        <taxon>Eukaryota</taxon>
        <taxon>Metazoa</taxon>
        <taxon>Chordata</taxon>
        <taxon>Craniata</taxon>
        <taxon>Vertebrata</taxon>
        <taxon>Euteleostomi</taxon>
        <taxon>Archelosauria</taxon>
        <taxon>Archosauria</taxon>
        <taxon>Dinosauria</taxon>
        <taxon>Saurischia</taxon>
        <taxon>Theropoda</taxon>
        <taxon>Coelurosauria</taxon>
        <taxon>Aves</taxon>
        <taxon>Neognathae</taxon>
        <taxon>Neoaves</taxon>
        <taxon>Columbimorphae</taxon>
        <taxon>Columbiformes</taxon>
        <taxon>Columbidae</taxon>
        <taxon>Patagioenas</taxon>
    </lineage>
</organism>